<protein>
    <recommendedName>
        <fullName evidence="3">STAS domain-containing protein</fullName>
    </recommendedName>
</protein>
<dbReference type="EMBL" id="JBHTMK010000061">
    <property type="protein sequence ID" value="MFD1372750.1"/>
    <property type="molecule type" value="Genomic_DNA"/>
</dbReference>
<sequence length="94" mass="9790">MSSERVAPHGIYPLAALTVDVVDTANNVVSVVIAGELDADTAAGIRTLLQAACTVNAYGGVLVLRWQAPFIRYALTVAGALDHVDLDDAEKPAT</sequence>
<accession>A0ABW4ARB0</accession>
<dbReference type="Proteomes" id="UP001597183">
    <property type="component" value="Unassembled WGS sequence"/>
</dbReference>
<comment type="caution">
    <text evidence="1">The sequence shown here is derived from an EMBL/GenBank/DDBJ whole genome shotgun (WGS) entry which is preliminary data.</text>
</comment>
<evidence type="ECO:0000313" key="2">
    <source>
        <dbReference type="Proteomes" id="UP001597183"/>
    </source>
</evidence>
<evidence type="ECO:0000313" key="1">
    <source>
        <dbReference type="EMBL" id="MFD1372750.1"/>
    </source>
</evidence>
<evidence type="ECO:0008006" key="3">
    <source>
        <dbReference type="Google" id="ProtNLM"/>
    </source>
</evidence>
<keyword evidence="2" id="KW-1185">Reference proteome</keyword>
<name>A0ABW4ARB0_9ACTN</name>
<gene>
    <name evidence="1" type="ORF">ACFQ5G_46125</name>
</gene>
<proteinExistence type="predicted"/>
<dbReference type="RefSeq" id="WP_317795539.1">
    <property type="nucleotide sequence ID" value="NZ_AP028461.1"/>
</dbReference>
<organism evidence="1 2">
    <name type="scientific">Actinoplanes sichuanensis</name>
    <dbReference type="NCBI Taxonomy" id="512349"/>
    <lineage>
        <taxon>Bacteria</taxon>
        <taxon>Bacillati</taxon>
        <taxon>Actinomycetota</taxon>
        <taxon>Actinomycetes</taxon>
        <taxon>Micromonosporales</taxon>
        <taxon>Micromonosporaceae</taxon>
        <taxon>Actinoplanes</taxon>
    </lineage>
</organism>
<reference evidence="2" key="1">
    <citation type="journal article" date="2019" name="Int. J. Syst. Evol. Microbiol.">
        <title>The Global Catalogue of Microorganisms (GCM) 10K type strain sequencing project: providing services to taxonomists for standard genome sequencing and annotation.</title>
        <authorList>
            <consortium name="The Broad Institute Genomics Platform"/>
            <consortium name="The Broad Institute Genome Sequencing Center for Infectious Disease"/>
            <person name="Wu L."/>
            <person name="Ma J."/>
        </authorList>
    </citation>
    <scope>NUCLEOTIDE SEQUENCE [LARGE SCALE GENOMIC DNA]</scope>
    <source>
        <strain evidence="2">CCM 7526</strain>
    </source>
</reference>